<evidence type="ECO:0000256" key="1">
    <source>
        <dbReference type="PROSITE-ProRule" id="PRU00339"/>
    </source>
</evidence>
<keyword evidence="4" id="KW-1185">Reference proteome</keyword>
<sequence length="302" mass="34178" precursor="true">MKYQIAAVIAVLSISMGSQVFAKDYQNYREAWNAGAGFMNAGNFAAAQEPLEAAFKLSDSDLEKMRIQRALVACYRLLPEPEKFIECNEYIILNSDHNATKSVTRSSLLTFMFQRGKIDQLEDRYQKNIKDKKQEELSHFMLSELYGRYKRNAALSIKHTEELAKLTKDSGGGMTAAQVAELGRQYLTSKKYKEAAEAYEKAAGLDERTASWNWKDAAGAWMKLNQPEKAQAAIKKAEELGPDTRSDQLTYYWHKSLADLLLELNEPKRAIPHLEAALEKTTIDGYRKTCEADLARARNLAQ</sequence>
<dbReference type="SUPFAM" id="SSF48452">
    <property type="entry name" value="TPR-like"/>
    <property type="match status" value="1"/>
</dbReference>
<dbReference type="InterPro" id="IPR011990">
    <property type="entry name" value="TPR-like_helical_dom_sf"/>
</dbReference>
<gene>
    <name evidence="3" type="ORF">Pan54_00560</name>
</gene>
<dbReference type="RefSeq" id="WP_165441496.1">
    <property type="nucleotide sequence ID" value="NZ_SJPG01000001.1"/>
</dbReference>
<dbReference type="PROSITE" id="PS50005">
    <property type="entry name" value="TPR"/>
    <property type="match status" value="1"/>
</dbReference>
<protein>
    <submittedName>
        <fullName evidence="3">Tetratricopeptide repeat protein</fullName>
    </submittedName>
</protein>
<dbReference type="Pfam" id="PF13181">
    <property type="entry name" value="TPR_8"/>
    <property type="match status" value="1"/>
</dbReference>
<dbReference type="PROSITE" id="PS50896">
    <property type="entry name" value="LISH"/>
    <property type="match status" value="1"/>
</dbReference>
<feature type="signal peptide" evidence="2">
    <location>
        <begin position="1"/>
        <end position="22"/>
    </location>
</feature>
<evidence type="ECO:0000313" key="4">
    <source>
        <dbReference type="Proteomes" id="UP000316095"/>
    </source>
</evidence>
<dbReference type="SMART" id="SM00028">
    <property type="entry name" value="TPR"/>
    <property type="match status" value="3"/>
</dbReference>
<dbReference type="AlphaFoldDB" id="A0A5C5XAZ2"/>
<dbReference type="Proteomes" id="UP000316095">
    <property type="component" value="Unassembled WGS sequence"/>
</dbReference>
<keyword evidence="1" id="KW-0802">TPR repeat</keyword>
<comment type="caution">
    <text evidence="3">The sequence shown here is derived from an EMBL/GenBank/DDBJ whole genome shotgun (WGS) entry which is preliminary data.</text>
</comment>
<dbReference type="Gene3D" id="1.25.40.10">
    <property type="entry name" value="Tetratricopeptide repeat domain"/>
    <property type="match status" value="2"/>
</dbReference>
<evidence type="ECO:0000313" key="3">
    <source>
        <dbReference type="EMBL" id="TWT59355.1"/>
    </source>
</evidence>
<accession>A0A5C5XAZ2</accession>
<dbReference type="EMBL" id="SJPG01000001">
    <property type="protein sequence ID" value="TWT59355.1"/>
    <property type="molecule type" value="Genomic_DNA"/>
</dbReference>
<keyword evidence="2" id="KW-0732">Signal</keyword>
<dbReference type="InterPro" id="IPR019734">
    <property type="entry name" value="TPR_rpt"/>
</dbReference>
<feature type="repeat" description="TPR" evidence="1">
    <location>
        <begin position="176"/>
        <end position="209"/>
    </location>
</feature>
<dbReference type="InterPro" id="IPR006594">
    <property type="entry name" value="LisH"/>
</dbReference>
<reference evidence="3 4" key="1">
    <citation type="submission" date="2019-02" db="EMBL/GenBank/DDBJ databases">
        <title>Deep-cultivation of Planctomycetes and their phenomic and genomic characterization uncovers novel biology.</title>
        <authorList>
            <person name="Wiegand S."/>
            <person name="Jogler M."/>
            <person name="Boedeker C."/>
            <person name="Pinto D."/>
            <person name="Vollmers J."/>
            <person name="Rivas-Marin E."/>
            <person name="Kohn T."/>
            <person name="Peeters S.H."/>
            <person name="Heuer A."/>
            <person name="Rast P."/>
            <person name="Oberbeckmann S."/>
            <person name="Bunk B."/>
            <person name="Jeske O."/>
            <person name="Meyerdierks A."/>
            <person name="Storesund J.E."/>
            <person name="Kallscheuer N."/>
            <person name="Luecker S."/>
            <person name="Lage O.M."/>
            <person name="Pohl T."/>
            <person name="Merkel B.J."/>
            <person name="Hornburger P."/>
            <person name="Mueller R.-W."/>
            <person name="Bruemmer F."/>
            <person name="Labrenz M."/>
            <person name="Spormann A.M."/>
            <person name="Op Den Camp H."/>
            <person name="Overmann J."/>
            <person name="Amann R."/>
            <person name="Jetten M.S.M."/>
            <person name="Mascher T."/>
            <person name="Medema M.H."/>
            <person name="Devos D.P."/>
            <person name="Kaster A.-K."/>
            <person name="Ovreas L."/>
            <person name="Rohde M."/>
            <person name="Galperin M.Y."/>
            <person name="Jogler C."/>
        </authorList>
    </citation>
    <scope>NUCLEOTIDE SEQUENCE [LARGE SCALE GENOMIC DNA]</scope>
    <source>
        <strain evidence="3 4">Pan54</strain>
    </source>
</reference>
<feature type="chain" id="PRO_5023051854" evidence="2">
    <location>
        <begin position="23"/>
        <end position="302"/>
    </location>
</feature>
<evidence type="ECO:0000256" key="2">
    <source>
        <dbReference type="SAM" id="SignalP"/>
    </source>
</evidence>
<name>A0A5C5XAZ2_9PLAN</name>
<proteinExistence type="predicted"/>
<organism evidence="3 4">
    <name type="scientific">Rubinisphaera italica</name>
    <dbReference type="NCBI Taxonomy" id="2527969"/>
    <lineage>
        <taxon>Bacteria</taxon>
        <taxon>Pseudomonadati</taxon>
        <taxon>Planctomycetota</taxon>
        <taxon>Planctomycetia</taxon>
        <taxon>Planctomycetales</taxon>
        <taxon>Planctomycetaceae</taxon>
        <taxon>Rubinisphaera</taxon>
    </lineage>
</organism>